<name>A0ABW1L021_9PROT</name>
<reference evidence="1 2" key="1">
    <citation type="submission" date="2024-09" db="EMBL/GenBank/DDBJ databases">
        <authorList>
            <person name="Zhang Z.-H."/>
        </authorList>
    </citation>
    <scope>NUCLEOTIDE SEQUENCE [LARGE SCALE GENOMIC DNA]</scope>
    <source>
        <strain evidence="1 2">HHTR114</strain>
    </source>
</reference>
<dbReference type="Gene3D" id="3.30.572.10">
    <property type="entry name" value="Thymidylate synthase/dCMP hydroxymethylase domain"/>
    <property type="match status" value="1"/>
</dbReference>
<dbReference type="EMBL" id="JBHPON010000003">
    <property type="protein sequence ID" value="MFC6037499.1"/>
    <property type="molecule type" value="Genomic_DNA"/>
</dbReference>
<evidence type="ECO:0000313" key="1">
    <source>
        <dbReference type="EMBL" id="MFC6037499.1"/>
    </source>
</evidence>
<evidence type="ECO:0008006" key="3">
    <source>
        <dbReference type="Google" id="ProtNLM"/>
    </source>
</evidence>
<organism evidence="1 2">
    <name type="scientific">Hyphococcus aureus</name>
    <dbReference type="NCBI Taxonomy" id="2666033"/>
    <lineage>
        <taxon>Bacteria</taxon>
        <taxon>Pseudomonadati</taxon>
        <taxon>Pseudomonadota</taxon>
        <taxon>Alphaproteobacteria</taxon>
        <taxon>Parvularculales</taxon>
        <taxon>Parvularculaceae</taxon>
        <taxon>Hyphococcus</taxon>
    </lineage>
</organism>
<dbReference type="SUPFAM" id="SSF55831">
    <property type="entry name" value="Thymidylate synthase/dCMP hydroxymethylase"/>
    <property type="match status" value="1"/>
</dbReference>
<keyword evidence="2" id="KW-1185">Reference proteome</keyword>
<accession>A0ABW1L021</accession>
<dbReference type="Proteomes" id="UP001596116">
    <property type="component" value="Unassembled WGS sequence"/>
</dbReference>
<proteinExistence type="predicted"/>
<evidence type="ECO:0000313" key="2">
    <source>
        <dbReference type="Proteomes" id="UP001596116"/>
    </source>
</evidence>
<gene>
    <name evidence="1" type="ORF">ACFMB1_18235</name>
</gene>
<comment type="caution">
    <text evidence="1">The sequence shown here is derived from an EMBL/GenBank/DDBJ whole genome shotgun (WGS) entry which is preliminary data.</text>
</comment>
<dbReference type="InterPro" id="IPR036926">
    <property type="entry name" value="Thymidate_synth/dCMP_Mease_sf"/>
</dbReference>
<protein>
    <recommendedName>
        <fullName evidence="3">Thymidylate synthase</fullName>
    </recommendedName>
</protein>
<sequence>MTYYNPMPPSRSCADAWLDAALRLDTEGPIYGLSLHIANPAHHSETDHAIIGEVDSLLRSYKAFPIVTVANTIFPEDLWTPGDRDALYARYDRLYPKIKRAAPDWGRYFRRMTDWPKARGGSENQLETLIMNLRKFGPAAPEEKNRYHMYEMTLFHPVRDANKFRGRQCLSFIEIKPELDGDAVRLHMTALYRSHFYISKTLGNLIGLSRLLNFIARETGHQPGTLTIHSTYAELDPGDVNEKRGSTKWNKSGASDLVKRCETIRAEHASARAEPLAQAG</sequence>
<dbReference type="RefSeq" id="WP_379881107.1">
    <property type="nucleotide sequence ID" value="NZ_JBHPON010000003.1"/>
</dbReference>